<dbReference type="EMBL" id="WIUZ02000006">
    <property type="protein sequence ID" value="KAF9785887.1"/>
    <property type="molecule type" value="Genomic_DNA"/>
</dbReference>
<organism evidence="3 4">
    <name type="scientific">Thelephora terrestris</name>
    <dbReference type="NCBI Taxonomy" id="56493"/>
    <lineage>
        <taxon>Eukaryota</taxon>
        <taxon>Fungi</taxon>
        <taxon>Dikarya</taxon>
        <taxon>Basidiomycota</taxon>
        <taxon>Agaricomycotina</taxon>
        <taxon>Agaricomycetes</taxon>
        <taxon>Thelephorales</taxon>
        <taxon>Thelephoraceae</taxon>
        <taxon>Thelephora</taxon>
    </lineage>
</organism>
<reference evidence="3" key="1">
    <citation type="journal article" date="2020" name="Nat. Commun.">
        <title>Large-scale genome sequencing of mycorrhizal fungi provides insights into the early evolution of symbiotic traits.</title>
        <authorList>
            <person name="Miyauchi S."/>
            <person name="Kiss E."/>
            <person name="Kuo A."/>
            <person name="Drula E."/>
            <person name="Kohler A."/>
            <person name="Sanchez-Garcia M."/>
            <person name="Morin E."/>
            <person name="Andreopoulos B."/>
            <person name="Barry K.W."/>
            <person name="Bonito G."/>
            <person name="Buee M."/>
            <person name="Carver A."/>
            <person name="Chen C."/>
            <person name="Cichocki N."/>
            <person name="Clum A."/>
            <person name="Culley D."/>
            <person name="Crous P.W."/>
            <person name="Fauchery L."/>
            <person name="Girlanda M."/>
            <person name="Hayes R.D."/>
            <person name="Keri Z."/>
            <person name="LaButti K."/>
            <person name="Lipzen A."/>
            <person name="Lombard V."/>
            <person name="Magnuson J."/>
            <person name="Maillard F."/>
            <person name="Murat C."/>
            <person name="Nolan M."/>
            <person name="Ohm R.A."/>
            <person name="Pangilinan J."/>
            <person name="Pereira M.F."/>
            <person name="Perotto S."/>
            <person name="Peter M."/>
            <person name="Pfister S."/>
            <person name="Riley R."/>
            <person name="Sitrit Y."/>
            <person name="Stielow J.B."/>
            <person name="Szollosi G."/>
            <person name="Zifcakova L."/>
            <person name="Stursova M."/>
            <person name="Spatafora J.W."/>
            <person name="Tedersoo L."/>
            <person name="Vaario L.M."/>
            <person name="Yamada A."/>
            <person name="Yan M."/>
            <person name="Wang P."/>
            <person name="Xu J."/>
            <person name="Bruns T."/>
            <person name="Baldrian P."/>
            <person name="Vilgalys R."/>
            <person name="Dunand C."/>
            <person name="Henrissat B."/>
            <person name="Grigoriev I.V."/>
            <person name="Hibbett D."/>
            <person name="Nagy L.G."/>
            <person name="Martin F.M."/>
        </authorList>
    </citation>
    <scope>NUCLEOTIDE SEQUENCE</scope>
    <source>
        <strain evidence="3">UH-Tt-Lm1</strain>
    </source>
</reference>
<accession>A0A9P6L6S9</accession>
<proteinExistence type="predicted"/>
<name>A0A9P6L6S9_9AGAM</name>
<feature type="region of interest" description="Disordered" evidence="1">
    <location>
        <begin position="1"/>
        <end position="38"/>
    </location>
</feature>
<dbReference type="Pfam" id="PF04419">
    <property type="entry name" value="SERF-like_N"/>
    <property type="match status" value="1"/>
</dbReference>
<dbReference type="Proteomes" id="UP000736335">
    <property type="component" value="Unassembled WGS sequence"/>
</dbReference>
<protein>
    <recommendedName>
        <fullName evidence="2">Small EDRK-rich factor-like N-terminal domain-containing protein</fullName>
    </recommendedName>
</protein>
<keyword evidence="4" id="KW-1185">Reference proteome</keyword>
<gene>
    <name evidence="3" type="ORF">BJ322DRAFT_1056800</name>
</gene>
<comment type="caution">
    <text evidence="3">The sequence shown here is derived from an EMBL/GenBank/DDBJ whole genome shotgun (WGS) entry which is preliminary data.</text>
</comment>
<dbReference type="InterPro" id="IPR007513">
    <property type="entry name" value="SERF-like_N"/>
</dbReference>
<feature type="compositionally biased region" description="Basic and acidic residues" evidence="1">
    <location>
        <begin position="1"/>
        <end position="13"/>
    </location>
</feature>
<evidence type="ECO:0000313" key="4">
    <source>
        <dbReference type="Proteomes" id="UP000736335"/>
    </source>
</evidence>
<sequence>MTRGNQREQDRQKAQKRAAAAQKKPKESAASLAARKEKDAEVLRQKQKVYFRTHKGIIVWQVLIEGTLVEKGRRAGGG</sequence>
<feature type="domain" description="Small EDRK-rich factor-like N-terminal" evidence="2">
    <location>
        <begin position="1"/>
        <end position="36"/>
    </location>
</feature>
<reference evidence="3" key="2">
    <citation type="submission" date="2020-11" db="EMBL/GenBank/DDBJ databases">
        <authorList>
            <consortium name="DOE Joint Genome Institute"/>
            <person name="Kuo A."/>
            <person name="Miyauchi S."/>
            <person name="Kiss E."/>
            <person name="Drula E."/>
            <person name="Kohler A."/>
            <person name="Sanchez-Garcia M."/>
            <person name="Andreopoulos B."/>
            <person name="Barry K.W."/>
            <person name="Bonito G."/>
            <person name="Buee M."/>
            <person name="Carver A."/>
            <person name="Chen C."/>
            <person name="Cichocki N."/>
            <person name="Clum A."/>
            <person name="Culley D."/>
            <person name="Crous P.W."/>
            <person name="Fauchery L."/>
            <person name="Girlanda M."/>
            <person name="Hayes R."/>
            <person name="Keri Z."/>
            <person name="Labutti K."/>
            <person name="Lipzen A."/>
            <person name="Lombard V."/>
            <person name="Magnuson J."/>
            <person name="Maillard F."/>
            <person name="Morin E."/>
            <person name="Murat C."/>
            <person name="Nolan M."/>
            <person name="Ohm R."/>
            <person name="Pangilinan J."/>
            <person name="Pereira M."/>
            <person name="Perotto S."/>
            <person name="Peter M."/>
            <person name="Riley R."/>
            <person name="Sitrit Y."/>
            <person name="Stielow B."/>
            <person name="Szollosi G."/>
            <person name="Zifcakova L."/>
            <person name="Stursova M."/>
            <person name="Spatafora J.W."/>
            <person name="Tedersoo L."/>
            <person name="Vaario L.-M."/>
            <person name="Yamada A."/>
            <person name="Yan M."/>
            <person name="Wang P."/>
            <person name="Xu J."/>
            <person name="Bruns T."/>
            <person name="Baldrian P."/>
            <person name="Vilgalys R."/>
            <person name="Henrissat B."/>
            <person name="Grigoriev I.V."/>
            <person name="Hibbett D."/>
            <person name="Nagy L.G."/>
            <person name="Martin F.M."/>
        </authorList>
    </citation>
    <scope>NUCLEOTIDE SEQUENCE</scope>
    <source>
        <strain evidence="3">UH-Tt-Lm1</strain>
    </source>
</reference>
<evidence type="ECO:0000313" key="3">
    <source>
        <dbReference type="EMBL" id="KAF9785887.1"/>
    </source>
</evidence>
<evidence type="ECO:0000259" key="2">
    <source>
        <dbReference type="Pfam" id="PF04419"/>
    </source>
</evidence>
<dbReference type="AlphaFoldDB" id="A0A9P6L6S9"/>
<evidence type="ECO:0000256" key="1">
    <source>
        <dbReference type="SAM" id="MobiDB-lite"/>
    </source>
</evidence>